<feature type="compositionally biased region" description="Low complexity" evidence="1">
    <location>
        <begin position="113"/>
        <end position="128"/>
    </location>
</feature>
<accession>A0A914YMB1</accession>
<evidence type="ECO:0000313" key="3">
    <source>
        <dbReference type="WBParaSite" id="PSU_v2.g18455.t1"/>
    </source>
</evidence>
<feature type="region of interest" description="Disordered" evidence="1">
    <location>
        <begin position="1"/>
        <end position="141"/>
    </location>
</feature>
<evidence type="ECO:0000313" key="2">
    <source>
        <dbReference type="Proteomes" id="UP000887577"/>
    </source>
</evidence>
<dbReference type="Proteomes" id="UP000887577">
    <property type="component" value="Unplaced"/>
</dbReference>
<feature type="compositionally biased region" description="Pro residues" evidence="1">
    <location>
        <begin position="22"/>
        <end position="31"/>
    </location>
</feature>
<sequence>MTQQKSEEEKAKRALKVINYPPAKPRNPPKPRQSLLPPKVVTAPTPKQSHTTTTENNDSVKMRSSTKPTNGNIRNGPARNSQTDASSGAESETPTIAKQRTSRLAPVPRRPASQVSVASSRSSTNSKVQPSSMNRIGGAGGKAITKAIKKPNEFERKLIHHYKRVSRISTVMSLVSGNIAVQLDALQFKYNLGNDTIAAKNLEIERLQTTITNCKLFFVIVII</sequence>
<protein>
    <submittedName>
        <fullName evidence="3">Uncharacterized protein</fullName>
    </submittedName>
</protein>
<name>A0A914YMB1_9BILA</name>
<organism evidence="2 3">
    <name type="scientific">Panagrolaimus superbus</name>
    <dbReference type="NCBI Taxonomy" id="310955"/>
    <lineage>
        <taxon>Eukaryota</taxon>
        <taxon>Metazoa</taxon>
        <taxon>Ecdysozoa</taxon>
        <taxon>Nematoda</taxon>
        <taxon>Chromadorea</taxon>
        <taxon>Rhabditida</taxon>
        <taxon>Tylenchina</taxon>
        <taxon>Panagrolaimomorpha</taxon>
        <taxon>Panagrolaimoidea</taxon>
        <taxon>Panagrolaimidae</taxon>
        <taxon>Panagrolaimus</taxon>
    </lineage>
</organism>
<feature type="compositionally biased region" description="Polar residues" evidence="1">
    <location>
        <begin position="45"/>
        <end position="99"/>
    </location>
</feature>
<reference evidence="3" key="1">
    <citation type="submission" date="2022-11" db="UniProtKB">
        <authorList>
            <consortium name="WormBaseParasite"/>
        </authorList>
    </citation>
    <scope>IDENTIFICATION</scope>
</reference>
<evidence type="ECO:0000256" key="1">
    <source>
        <dbReference type="SAM" id="MobiDB-lite"/>
    </source>
</evidence>
<proteinExistence type="predicted"/>
<dbReference type="AlphaFoldDB" id="A0A914YMB1"/>
<dbReference type="WBParaSite" id="PSU_v2.g18455.t1">
    <property type="protein sequence ID" value="PSU_v2.g18455.t1"/>
    <property type="gene ID" value="PSU_v2.g18455"/>
</dbReference>
<feature type="compositionally biased region" description="Basic and acidic residues" evidence="1">
    <location>
        <begin position="1"/>
        <end position="12"/>
    </location>
</feature>
<keyword evidence="2" id="KW-1185">Reference proteome</keyword>